<dbReference type="Gene3D" id="3.40.50.880">
    <property type="match status" value="1"/>
</dbReference>
<feature type="binding site" evidence="8">
    <location>
        <position position="256"/>
    </location>
    <ligand>
        <name>L-glutamine</name>
        <dbReference type="ChEBI" id="CHEBI:58359"/>
    </ligand>
</feature>
<comment type="pathway">
    <text evidence="8">Pyrimidine metabolism; UMP biosynthesis via de novo pathway; (S)-dihydroorotate from bicarbonate: step 1/3.</text>
</comment>
<evidence type="ECO:0000259" key="9">
    <source>
        <dbReference type="SMART" id="SM01097"/>
    </source>
</evidence>
<feature type="binding site" evidence="8">
    <location>
        <position position="253"/>
    </location>
    <ligand>
        <name>L-glutamine</name>
        <dbReference type="ChEBI" id="CHEBI:58359"/>
    </ligand>
</feature>
<dbReference type="InterPro" id="IPR002474">
    <property type="entry name" value="CarbamoylP_synth_ssu_N"/>
</dbReference>
<feature type="binding site" evidence="8">
    <location>
        <position position="297"/>
    </location>
    <ligand>
        <name>L-glutamine</name>
        <dbReference type="ChEBI" id="CHEBI:58359"/>
    </ligand>
</feature>
<evidence type="ECO:0000256" key="1">
    <source>
        <dbReference type="ARBA" id="ARBA00005077"/>
    </source>
</evidence>
<feature type="binding site" evidence="8">
    <location>
        <position position="224"/>
    </location>
    <ligand>
        <name>L-glutamine</name>
        <dbReference type="ChEBI" id="CHEBI:58359"/>
    </ligand>
</feature>
<feature type="active site" description="Nucleophile" evidence="8">
    <location>
        <position position="252"/>
    </location>
</feature>
<feature type="binding site" evidence="8">
    <location>
        <position position="294"/>
    </location>
    <ligand>
        <name>L-glutamine</name>
        <dbReference type="ChEBI" id="CHEBI:58359"/>
    </ligand>
</feature>
<feature type="active site" evidence="8">
    <location>
        <position position="336"/>
    </location>
</feature>
<keyword evidence="8" id="KW-0055">Arginine biosynthesis</keyword>
<evidence type="ECO:0000256" key="5">
    <source>
        <dbReference type="ARBA" id="ARBA00022840"/>
    </source>
</evidence>
<evidence type="ECO:0000313" key="11">
    <source>
        <dbReference type="Proteomes" id="UP001059295"/>
    </source>
</evidence>
<organism evidence="10 11">
    <name type="scientific">Alistipes ihumii AP11</name>
    <dbReference type="NCBI Taxonomy" id="1211813"/>
    <lineage>
        <taxon>Bacteria</taxon>
        <taxon>Pseudomonadati</taxon>
        <taxon>Bacteroidota</taxon>
        <taxon>Bacteroidia</taxon>
        <taxon>Bacteroidales</taxon>
        <taxon>Rikenellaceae</taxon>
        <taxon>Alistipes</taxon>
    </lineage>
</organism>
<dbReference type="InterPro" id="IPR050472">
    <property type="entry name" value="Anth_synth/Amidotransfase"/>
</dbReference>
<dbReference type="NCBIfam" id="TIGR01368">
    <property type="entry name" value="CPSaseIIsmall"/>
    <property type="match status" value="1"/>
</dbReference>
<dbReference type="PANTHER" id="PTHR43418:SF7">
    <property type="entry name" value="CARBAMOYL-PHOSPHATE SYNTHASE SMALL CHAIN"/>
    <property type="match status" value="1"/>
</dbReference>
<evidence type="ECO:0000256" key="8">
    <source>
        <dbReference type="HAMAP-Rule" id="MF_01209"/>
    </source>
</evidence>
<dbReference type="Pfam" id="PF00117">
    <property type="entry name" value="GATase"/>
    <property type="match status" value="1"/>
</dbReference>
<keyword evidence="11" id="KW-1185">Reference proteome</keyword>
<dbReference type="Pfam" id="PF00988">
    <property type="entry name" value="CPSase_sm_chain"/>
    <property type="match status" value="1"/>
</dbReference>
<proteinExistence type="inferred from homology"/>
<keyword evidence="4 8" id="KW-0547">Nucleotide-binding</keyword>
<dbReference type="GO" id="GO:0004088">
    <property type="term" value="F:carbamoyl-phosphate synthase (glutamine-hydrolyzing) activity"/>
    <property type="evidence" value="ECO:0007669"/>
    <property type="project" value="UniProtKB-EC"/>
</dbReference>
<dbReference type="PANTHER" id="PTHR43418">
    <property type="entry name" value="MULTIFUNCTIONAL TRYPTOPHAN BIOSYNTHESIS PROTEIN-RELATED"/>
    <property type="match status" value="1"/>
</dbReference>
<keyword evidence="3 8" id="KW-0436">Ligase</keyword>
<protein>
    <recommendedName>
        <fullName evidence="8">Carbamoyl phosphate synthase small chain</fullName>
        <ecNumber evidence="8">6.3.5.5</ecNumber>
    </recommendedName>
    <alternativeName>
        <fullName evidence="8">Carbamoyl phosphate synthetase glutamine chain</fullName>
    </alternativeName>
</protein>
<dbReference type="PRINTS" id="PR00099">
    <property type="entry name" value="CPSGATASE"/>
</dbReference>
<dbReference type="GeneID" id="82892003"/>
<keyword evidence="8" id="KW-0028">Amino-acid biosynthesis</keyword>
<name>A0ABY5V0C0_9BACT</name>
<evidence type="ECO:0000256" key="4">
    <source>
        <dbReference type="ARBA" id="ARBA00022741"/>
    </source>
</evidence>
<comment type="catalytic activity">
    <reaction evidence="8">
        <text>L-glutamine + H2O = L-glutamate + NH4(+)</text>
        <dbReference type="Rhea" id="RHEA:15889"/>
        <dbReference type="ChEBI" id="CHEBI:15377"/>
        <dbReference type="ChEBI" id="CHEBI:28938"/>
        <dbReference type="ChEBI" id="CHEBI:29985"/>
        <dbReference type="ChEBI" id="CHEBI:58359"/>
    </reaction>
</comment>
<dbReference type="Gene3D" id="3.50.30.20">
    <property type="entry name" value="Carbamoyl-phosphate synthase small subunit, N-terminal domain"/>
    <property type="match status" value="1"/>
</dbReference>
<feature type="binding site" evidence="8">
    <location>
        <position position="226"/>
    </location>
    <ligand>
        <name>L-glutamine</name>
        <dbReference type="ChEBI" id="CHEBI:58359"/>
    </ligand>
</feature>
<dbReference type="InterPro" id="IPR036480">
    <property type="entry name" value="CarbP_synth_ssu_N_sf"/>
</dbReference>
<dbReference type="PRINTS" id="PR00096">
    <property type="entry name" value="GATASE"/>
</dbReference>
<evidence type="ECO:0000256" key="3">
    <source>
        <dbReference type="ARBA" id="ARBA00022598"/>
    </source>
</evidence>
<dbReference type="NCBIfam" id="NF009475">
    <property type="entry name" value="PRK12838.1"/>
    <property type="match status" value="1"/>
</dbReference>
<comment type="catalytic activity">
    <reaction evidence="7 8">
        <text>hydrogencarbonate + L-glutamine + 2 ATP + H2O = carbamoyl phosphate + L-glutamate + 2 ADP + phosphate + 2 H(+)</text>
        <dbReference type="Rhea" id="RHEA:18633"/>
        <dbReference type="ChEBI" id="CHEBI:15377"/>
        <dbReference type="ChEBI" id="CHEBI:15378"/>
        <dbReference type="ChEBI" id="CHEBI:17544"/>
        <dbReference type="ChEBI" id="CHEBI:29985"/>
        <dbReference type="ChEBI" id="CHEBI:30616"/>
        <dbReference type="ChEBI" id="CHEBI:43474"/>
        <dbReference type="ChEBI" id="CHEBI:58228"/>
        <dbReference type="ChEBI" id="CHEBI:58359"/>
        <dbReference type="ChEBI" id="CHEBI:456216"/>
        <dbReference type="EC" id="6.3.5.5"/>
    </reaction>
</comment>
<accession>A0ABY5V0C0</accession>
<feature type="domain" description="Carbamoyl-phosphate synthase small subunit N-terminal" evidence="9">
    <location>
        <begin position="5"/>
        <end position="143"/>
    </location>
</feature>
<keyword evidence="6 8" id="KW-0315">Glutamine amidotransferase</keyword>
<dbReference type="PROSITE" id="PS51273">
    <property type="entry name" value="GATASE_TYPE_1"/>
    <property type="match status" value="1"/>
</dbReference>
<dbReference type="Proteomes" id="UP001059295">
    <property type="component" value="Chromosome"/>
</dbReference>
<dbReference type="RefSeq" id="WP_019245768.1">
    <property type="nucleotide sequence ID" value="NZ_CAPH01000009.1"/>
</dbReference>
<keyword evidence="5 8" id="KW-0067">ATP-binding</keyword>
<comment type="function">
    <text evidence="8">Small subunit of the glutamine-dependent carbamoyl phosphate synthetase (CPSase). CPSase catalyzes the formation of carbamoyl phosphate from the ammonia moiety of glutamine, carbonate, and phosphate donated by ATP, constituting the first step of 2 biosynthetic pathways, one leading to arginine and/or urea and the other to pyrimidine nucleotides. The small subunit (glutamine amidotransferase) binds and cleaves glutamine to supply the large subunit with the substrate ammonia.</text>
</comment>
<evidence type="ECO:0000256" key="2">
    <source>
        <dbReference type="ARBA" id="ARBA00007800"/>
    </source>
</evidence>
<sequence>MSDKKNARLILEDGTQFEGYSFGAETSVSGEVVFNTAMTGYPESLTDPSYSGQILVSTYPLIGNYGVPQFTEQDGLLRFFESDRIHIRALVVSDYSFEHSHWNASESLGQWLKDNGVPGIWGVDTRRITKIIRERGVMLGKLVIEGSPEPAEFVDPNKENLAALVSTKQVETYGNGKYRIVLVDCGCKYNIVRCLTKRNATVIRVPWDYDFTQIDYDGVMLSNGPGDPQQCGATIANIRKAIALGKPIFGICLGNQLLSIAAGATTFKLKYGHRSHNQPALMVGTDRAVITSQNHGFAVDTTTLDEGWEPYFVNLNDGTSEGIRHRTKPFFSVQFHPEASGGPVDTEFLFDDFIQNIEKCRK</sequence>
<feature type="active site" evidence="8">
    <location>
        <position position="338"/>
    </location>
</feature>
<feature type="region of interest" description="CPSase" evidence="8">
    <location>
        <begin position="1"/>
        <end position="178"/>
    </location>
</feature>
<dbReference type="EMBL" id="CP102294">
    <property type="protein sequence ID" value="UWN56911.1"/>
    <property type="molecule type" value="Genomic_DNA"/>
</dbReference>
<feature type="binding site" evidence="8">
    <location>
        <position position="49"/>
    </location>
    <ligand>
        <name>L-glutamine</name>
        <dbReference type="ChEBI" id="CHEBI:58359"/>
    </ligand>
</feature>
<dbReference type="SUPFAM" id="SSF52021">
    <property type="entry name" value="Carbamoyl phosphate synthetase, small subunit N-terminal domain"/>
    <property type="match status" value="1"/>
</dbReference>
<dbReference type="HAMAP" id="MF_01209">
    <property type="entry name" value="CPSase_S_chain"/>
    <property type="match status" value="1"/>
</dbReference>
<dbReference type="CDD" id="cd01744">
    <property type="entry name" value="GATase1_CPSase"/>
    <property type="match status" value="1"/>
</dbReference>
<dbReference type="InterPro" id="IPR035686">
    <property type="entry name" value="CPSase_GATase1"/>
</dbReference>
<dbReference type="SUPFAM" id="SSF52317">
    <property type="entry name" value="Class I glutamine amidotransferase-like"/>
    <property type="match status" value="1"/>
</dbReference>
<evidence type="ECO:0000256" key="7">
    <source>
        <dbReference type="ARBA" id="ARBA00048816"/>
    </source>
</evidence>
<dbReference type="InterPro" id="IPR017926">
    <property type="entry name" value="GATASE"/>
</dbReference>
<comment type="subunit">
    <text evidence="8">Composed of two chains; the small (or glutamine) chain promotes the hydrolysis of glutamine to ammonia, which is used by the large (or ammonia) chain to synthesize carbamoyl phosphate. Tetramer of heterodimers (alpha,beta)4.</text>
</comment>
<evidence type="ECO:0000256" key="6">
    <source>
        <dbReference type="ARBA" id="ARBA00022962"/>
    </source>
</evidence>
<dbReference type="InterPro" id="IPR006274">
    <property type="entry name" value="CarbamoylP_synth_ssu"/>
</dbReference>
<comment type="pathway">
    <text evidence="1 8">Amino-acid biosynthesis; L-arginine biosynthesis; carbamoyl phosphate from bicarbonate: step 1/1.</text>
</comment>
<comment type="similarity">
    <text evidence="2 8">Belongs to the CarA family.</text>
</comment>
<reference evidence="10" key="1">
    <citation type="journal article" date="2022" name="Cell">
        <title>Design, construction, and in vivo augmentation of a complex gut microbiome.</title>
        <authorList>
            <person name="Cheng A.G."/>
            <person name="Ho P.Y."/>
            <person name="Aranda-Diaz A."/>
            <person name="Jain S."/>
            <person name="Yu F.B."/>
            <person name="Meng X."/>
            <person name="Wang M."/>
            <person name="Iakiviak M."/>
            <person name="Nagashima K."/>
            <person name="Zhao A."/>
            <person name="Murugkar P."/>
            <person name="Patil A."/>
            <person name="Atabakhsh K."/>
            <person name="Weakley A."/>
            <person name="Yan J."/>
            <person name="Brumbaugh A.R."/>
            <person name="Higginbottom S."/>
            <person name="Dimas A."/>
            <person name="Shiver A.L."/>
            <person name="Deutschbauer A."/>
            <person name="Neff N."/>
            <person name="Sonnenburg J.L."/>
            <person name="Huang K.C."/>
            <person name="Fischbach M.A."/>
        </authorList>
    </citation>
    <scope>NUCLEOTIDE SEQUENCE</scope>
    <source>
        <strain evidence="10">AP11</strain>
    </source>
</reference>
<dbReference type="SMART" id="SM01097">
    <property type="entry name" value="CPSase_sm_chain"/>
    <property type="match status" value="1"/>
</dbReference>
<dbReference type="EC" id="6.3.5.5" evidence="8"/>
<dbReference type="PRINTS" id="PR00097">
    <property type="entry name" value="ANTSNTHASEII"/>
</dbReference>
<feature type="binding site" evidence="8">
    <location>
        <position position="296"/>
    </location>
    <ligand>
        <name>L-glutamine</name>
        <dbReference type="ChEBI" id="CHEBI:58359"/>
    </ligand>
</feature>
<gene>
    <name evidence="8 10" type="primary">carA</name>
    <name evidence="10" type="ORF">NQ491_09675</name>
</gene>
<keyword evidence="8" id="KW-0665">Pyrimidine biosynthesis</keyword>
<evidence type="ECO:0000313" key="10">
    <source>
        <dbReference type="EMBL" id="UWN56911.1"/>
    </source>
</evidence>
<dbReference type="InterPro" id="IPR029062">
    <property type="entry name" value="Class_I_gatase-like"/>
</dbReference>